<keyword evidence="1" id="KW-0812">Transmembrane</keyword>
<organism evidence="3 4">
    <name type="scientific">Halapricum desulfuricans</name>
    <dbReference type="NCBI Taxonomy" id="2841257"/>
    <lineage>
        <taxon>Archaea</taxon>
        <taxon>Methanobacteriati</taxon>
        <taxon>Methanobacteriota</taxon>
        <taxon>Stenosarchaea group</taxon>
        <taxon>Halobacteria</taxon>
        <taxon>Halobacteriales</taxon>
        <taxon>Haloarculaceae</taxon>
        <taxon>Halapricum</taxon>
    </lineage>
</organism>
<name>A0A897MRD0_9EURY</name>
<feature type="transmembrane region" description="Helical" evidence="1">
    <location>
        <begin position="42"/>
        <end position="60"/>
    </location>
</feature>
<reference evidence="3" key="1">
    <citation type="submission" date="2020-11" db="EMBL/GenBank/DDBJ databases">
        <title>Carbohydrate-dependent, anaerobic sulfur respiration: A novel catabolism in halophilic archaea.</title>
        <authorList>
            <person name="Sorokin D.Y."/>
            <person name="Messina E."/>
            <person name="Smedile F."/>
            <person name="La Cono V."/>
            <person name="Hallsworth J.E."/>
            <person name="Yakimov M.M."/>
        </authorList>
    </citation>
    <scope>NUCLEOTIDE SEQUENCE</scope>
    <source>
        <strain evidence="3">HSR12-1</strain>
    </source>
</reference>
<feature type="transmembrane region" description="Helical" evidence="1">
    <location>
        <begin position="81"/>
        <end position="100"/>
    </location>
</feature>
<proteinExistence type="predicted"/>
<keyword evidence="1" id="KW-0472">Membrane</keyword>
<dbReference type="AlphaFoldDB" id="A0A897MRD0"/>
<dbReference type="GeneID" id="68853998"/>
<evidence type="ECO:0000313" key="4">
    <source>
        <dbReference type="Proteomes" id="UP000663525"/>
    </source>
</evidence>
<dbReference type="InterPro" id="IPR058528">
    <property type="entry name" value="DUF8215"/>
</dbReference>
<gene>
    <name evidence="3" type="ORF">HSR121_0344</name>
</gene>
<evidence type="ECO:0000313" key="3">
    <source>
        <dbReference type="EMBL" id="QSG04700.1"/>
    </source>
</evidence>
<accession>A0A897MRD0</accession>
<evidence type="ECO:0000256" key="1">
    <source>
        <dbReference type="SAM" id="Phobius"/>
    </source>
</evidence>
<dbReference type="RefSeq" id="WP_229114149.1">
    <property type="nucleotide sequence ID" value="NZ_CP064787.1"/>
</dbReference>
<protein>
    <recommendedName>
        <fullName evidence="2">DUF8215 domain-containing protein</fullName>
    </recommendedName>
</protein>
<dbReference type="Proteomes" id="UP000663525">
    <property type="component" value="Chromosome"/>
</dbReference>
<feature type="transmembrane region" description="Helical" evidence="1">
    <location>
        <begin position="106"/>
        <end position="129"/>
    </location>
</feature>
<sequence>MAGIREWLERAFFGGAELSVLSTPSFAVVVFAQALYPDAVPLAGLTAIAAGSVALGAFRAGSPSVGEWPRRSELFSAPLRVAYFSVVFFLASMGVGYVAVSAGTLLLTPLGGVVQVVGLAAFPTVYHAVHGEPVNKPAQRL</sequence>
<dbReference type="Pfam" id="PF26650">
    <property type="entry name" value="DUF8215"/>
    <property type="match status" value="1"/>
</dbReference>
<feature type="domain" description="DUF8215" evidence="2">
    <location>
        <begin position="3"/>
        <end position="129"/>
    </location>
</feature>
<evidence type="ECO:0000259" key="2">
    <source>
        <dbReference type="Pfam" id="PF26650"/>
    </source>
</evidence>
<keyword evidence="1" id="KW-1133">Transmembrane helix</keyword>
<feature type="transmembrane region" description="Helical" evidence="1">
    <location>
        <begin position="12"/>
        <end position="36"/>
    </location>
</feature>
<dbReference type="EMBL" id="CP064787">
    <property type="protein sequence ID" value="QSG04700.1"/>
    <property type="molecule type" value="Genomic_DNA"/>
</dbReference>